<evidence type="ECO:0000313" key="1">
    <source>
        <dbReference type="EMBL" id="SBP78814.1"/>
    </source>
</evidence>
<organism evidence="1">
    <name type="scientific">Nothobranchius kadleci</name>
    <name type="common">African annual killifish</name>
    <dbReference type="NCBI Taxonomy" id="1051664"/>
    <lineage>
        <taxon>Eukaryota</taxon>
        <taxon>Metazoa</taxon>
        <taxon>Chordata</taxon>
        <taxon>Craniata</taxon>
        <taxon>Vertebrata</taxon>
        <taxon>Euteleostomi</taxon>
        <taxon>Actinopterygii</taxon>
        <taxon>Neopterygii</taxon>
        <taxon>Teleostei</taxon>
        <taxon>Neoteleostei</taxon>
        <taxon>Acanthomorphata</taxon>
        <taxon>Ovalentaria</taxon>
        <taxon>Atherinomorphae</taxon>
        <taxon>Cyprinodontiformes</taxon>
        <taxon>Nothobranchiidae</taxon>
        <taxon>Nothobranchius</taxon>
    </lineage>
</organism>
<gene>
    <name evidence="1" type="primary">C16ORF93</name>
</gene>
<feature type="non-terminal residue" evidence="1">
    <location>
        <position position="1"/>
    </location>
</feature>
<dbReference type="AlphaFoldDB" id="A0A1A8CGI5"/>
<name>A0A1A8CGI5_NOTKA</name>
<reference evidence="1" key="2">
    <citation type="submission" date="2016-06" db="EMBL/GenBank/DDBJ databases">
        <title>The genome of a short-lived fish provides insights into sex chromosome evolution and the genetic control of aging.</title>
        <authorList>
            <person name="Reichwald K."/>
            <person name="Felder M."/>
            <person name="Petzold A."/>
            <person name="Koch P."/>
            <person name="Groth M."/>
            <person name="Platzer M."/>
        </authorList>
    </citation>
    <scope>NUCLEOTIDE SEQUENCE</scope>
    <source>
        <tissue evidence="1">Brain</tissue>
    </source>
</reference>
<reference evidence="1" key="1">
    <citation type="submission" date="2016-05" db="EMBL/GenBank/DDBJ databases">
        <authorList>
            <person name="Lavstsen T."/>
            <person name="Jespersen J.S."/>
        </authorList>
    </citation>
    <scope>NUCLEOTIDE SEQUENCE</scope>
    <source>
        <tissue evidence="1">Brain</tissue>
    </source>
</reference>
<protein>
    <submittedName>
        <fullName evidence="1">Chromosome 16 open reading frame 93</fullName>
    </submittedName>
</protein>
<proteinExistence type="predicted"/>
<accession>A0A1A8CGI5</accession>
<sequence length="54" mass="6058">VLPFSWSCCRNGWAGLQKAGVSPKLHRNSPQNITEDTKTSNELLDEVKTIQIFV</sequence>
<feature type="non-terminal residue" evidence="1">
    <location>
        <position position="54"/>
    </location>
</feature>
<dbReference type="EMBL" id="HADZ01014873">
    <property type="protein sequence ID" value="SBP78814.1"/>
    <property type="molecule type" value="Transcribed_RNA"/>
</dbReference>